<organism evidence="2 3">
    <name type="scientific">Mycena venus</name>
    <dbReference type="NCBI Taxonomy" id="2733690"/>
    <lineage>
        <taxon>Eukaryota</taxon>
        <taxon>Fungi</taxon>
        <taxon>Dikarya</taxon>
        <taxon>Basidiomycota</taxon>
        <taxon>Agaricomycotina</taxon>
        <taxon>Agaricomycetes</taxon>
        <taxon>Agaricomycetidae</taxon>
        <taxon>Agaricales</taxon>
        <taxon>Marasmiineae</taxon>
        <taxon>Mycenaceae</taxon>
        <taxon>Mycena</taxon>
    </lineage>
</organism>
<protein>
    <submittedName>
        <fullName evidence="2">Uncharacterized protein</fullName>
    </submittedName>
</protein>
<feature type="transmembrane region" description="Helical" evidence="1">
    <location>
        <begin position="71"/>
        <end position="93"/>
    </location>
</feature>
<dbReference type="Proteomes" id="UP000620124">
    <property type="component" value="Unassembled WGS sequence"/>
</dbReference>
<evidence type="ECO:0000313" key="3">
    <source>
        <dbReference type="Proteomes" id="UP000620124"/>
    </source>
</evidence>
<keyword evidence="1" id="KW-0472">Membrane</keyword>
<reference evidence="2" key="1">
    <citation type="submission" date="2020-05" db="EMBL/GenBank/DDBJ databases">
        <title>Mycena genomes resolve the evolution of fungal bioluminescence.</title>
        <authorList>
            <person name="Tsai I.J."/>
        </authorList>
    </citation>
    <scope>NUCLEOTIDE SEQUENCE</scope>
    <source>
        <strain evidence="2">CCC161011</strain>
    </source>
</reference>
<gene>
    <name evidence="2" type="ORF">MVEN_00880800</name>
</gene>
<feature type="transmembrane region" description="Helical" evidence="1">
    <location>
        <begin position="566"/>
        <end position="588"/>
    </location>
</feature>
<dbReference type="AlphaFoldDB" id="A0A8H7D1A0"/>
<dbReference type="EMBL" id="JACAZI010000006">
    <property type="protein sequence ID" value="KAF7358314.1"/>
    <property type="molecule type" value="Genomic_DNA"/>
</dbReference>
<accession>A0A8H7D1A0</accession>
<evidence type="ECO:0000256" key="1">
    <source>
        <dbReference type="SAM" id="Phobius"/>
    </source>
</evidence>
<comment type="caution">
    <text evidence="2">The sequence shown here is derived from an EMBL/GenBank/DDBJ whole genome shotgun (WGS) entry which is preliminary data.</text>
</comment>
<keyword evidence="1" id="KW-1133">Transmembrane helix</keyword>
<proteinExistence type="predicted"/>
<evidence type="ECO:0000313" key="2">
    <source>
        <dbReference type="EMBL" id="KAF7358314.1"/>
    </source>
</evidence>
<dbReference type="OrthoDB" id="2901885at2759"/>
<name>A0A8H7D1A0_9AGAR</name>
<sequence>MTDVPQHTSQAPDPSNMEMIDFRNSAGVHQWSPSLEKNPLLDGNPEQTLKTSDSTMEAIEVKYTRRLKWPLAVIFGQSLLLALSWGFVAATRARGQITLNIVVAEALQRYPRGTTYVFTLVATGLSTFSSYLLSQAVRHAVVMYLKRPVALSSFDFALSISKQSLIFDQEFQALPWVFTAAVFYFATIQQTSSWSTLLPPISIQVATPLEGKELDMTTDAFHSRFNDLWLNTTTLYSFVDSALLSIIDASGSTRANWAAGYPGALAFEGYAYWNSTGGTIPIQLYPAANIAQGHLPTLPTKPLPSFYTSFNASMHQQGLTTSVSCQLQNLNANSDPPLTSVIEPANLTLSNQPYTIVEAGSTCNGQPISYPVISGGNDTLTINTLSALVCPSTYLPDTTTYRIIIAGRGGYDPVNIGAGEGSVVCEITPVIQNVVTSYSIFEIAYVSSTVDPNYPPSQGGASGMGWAAVYGLATAIELGQGPFRNAVGNSIVSIFRDKRIQTISYPALWEQYIQGVIEFVGTALKWELTFPTGPLGGDPPDTMLRKINGTILTATFGWQYDATANLLLLLPITFVAFASIVIVLVPTVQYRGCMVAARHKDFDPGNPMFLLAAASAGGLGNTFADLTKENVEAGRKTKVTLGQIDDRDGFKSCPVETPSEGITVKRSWFSWRKKA</sequence>
<keyword evidence="3" id="KW-1185">Reference proteome</keyword>
<keyword evidence="1" id="KW-0812">Transmembrane</keyword>